<protein>
    <submittedName>
        <fullName evidence="1">Uncharacterized protein</fullName>
    </submittedName>
</protein>
<gene>
    <name evidence="1" type="ORF">CCS05_05220</name>
</gene>
<dbReference type="AlphaFoldDB" id="A0A2Z3R8J0"/>
<proteinExistence type="predicted"/>
<dbReference type="RefSeq" id="WP_110139569.1">
    <property type="nucleotide sequence ID" value="NZ_CP021456.1"/>
</dbReference>
<reference evidence="1" key="1">
    <citation type="submission" date="2017-05" db="EMBL/GenBank/DDBJ databases">
        <authorList>
            <person name="Song R."/>
            <person name="Chenine A.L."/>
            <person name="Ruprecht R.M."/>
        </authorList>
    </citation>
    <scope>NUCLEOTIDE SEQUENCE [LARGE SCALE GENOMIC DNA]</scope>
    <source>
        <strain evidence="1">ZLB004</strain>
    </source>
</reference>
<accession>A0A2Z3R8J0</accession>
<organism evidence="1">
    <name type="scientific">Levilactobacillus brevis</name>
    <name type="common">Lactobacillus brevis</name>
    <dbReference type="NCBI Taxonomy" id="1580"/>
    <lineage>
        <taxon>Bacteria</taxon>
        <taxon>Bacillati</taxon>
        <taxon>Bacillota</taxon>
        <taxon>Bacilli</taxon>
        <taxon>Lactobacillales</taxon>
        <taxon>Lactobacillaceae</taxon>
        <taxon>Levilactobacillus</taxon>
    </lineage>
</organism>
<sequence>MTDKAYTPEYNLEDLLNELPVSLAYEEGSNNAKLLSLYSDGMEDTLVTLQKMDEWHSIDTAEGEALDMIGNDRGVTRNGYDDEFYRFLIKSKQIQRQTDGTYNSLIKLIAESLGAKYSEINVGPVNNEPNAIQVTNVPATYIDSQRKEKLVLDQIRSSVAAGIRVAMVHFRTTVKSNLYMASYTMVHQTIHTTMNVAQNRHISMQGDAGLASVTKIRQTIKAKEG</sequence>
<dbReference type="EMBL" id="CP021456">
    <property type="protein sequence ID" value="AWP46356.1"/>
    <property type="molecule type" value="Genomic_DNA"/>
</dbReference>
<name>A0A2Z3R8J0_LEVBR</name>
<evidence type="ECO:0000313" key="1">
    <source>
        <dbReference type="EMBL" id="AWP46356.1"/>
    </source>
</evidence>